<keyword evidence="2" id="KW-1185">Reference proteome</keyword>
<evidence type="ECO:0000313" key="2">
    <source>
        <dbReference type="Proteomes" id="UP000280405"/>
    </source>
</evidence>
<comment type="caution">
    <text evidence="1">The sequence shown here is derived from an EMBL/GenBank/DDBJ whole genome shotgun (WGS) entry which is preliminary data.</text>
</comment>
<reference evidence="1 2" key="1">
    <citation type="submission" date="2018-09" db="EMBL/GenBank/DDBJ databases">
        <title>The draft genome of Acinetobacter spp. strains.</title>
        <authorList>
            <person name="Qin J."/>
            <person name="Feng Y."/>
            <person name="Zong Z."/>
        </authorList>
    </citation>
    <scope>NUCLEOTIDE SEQUENCE [LARGE SCALE GENOMIC DNA]</scope>
    <source>
        <strain evidence="1 2">WCHAc060115</strain>
    </source>
</reference>
<dbReference type="AlphaFoldDB" id="A0A3A8FDA0"/>
<dbReference type="EMBL" id="RAXT01000001">
    <property type="protein sequence ID" value="RKG41000.1"/>
    <property type="molecule type" value="Genomic_DNA"/>
</dbReference>
<accession>A0A3A8FDA0</accession>
<sequence>MHTYLIEICMESNQKDLFNKVCYLQGYLDCLTNIDSDFKGSFSLHLSSIDLKEFLNTVLTYEYEDNFEKNISSFNCDKKIEKEEYSYEFIENFLNKELILKPFDNLCFSKEKKDYVIYNFMEELRYILDEELNIEKPIEYCSGLTKTSFSNLGDEKENILFFSTKVINFHLNESQYFTMVLKKNVTSK</sequence>
<organism evidence="1 2">
    <name type="scientific">Acinetobacter rongchengensis</name>
    <dbReference type="NCBI Taxonomy" id="2419601"/>
    <lineage>
        <taxon>Bacteria</taxon>
        <taxon>Pseudomonadati</taxon>
        <taxon>Pseudomonadota</taxon>
        <taxon>Gammaproteobacteria</taxon>
        <taxon>Moraxellales</taxon>
        <taxon>Moraxellaceae</taxon>
        <taxon>Acinetobacter</taxon>
    </lineage>
</organism>
<protein>
    <submittedName>
        <fullName evidence="1">Uncharacterized protein</fullName>
    </submittedName>
</protein>
<name>A0A3A8FDA0_9GAMM</name>
<gene>
    <name evidence="1" type="ORF">D7V20_01005</name>
</gene>
<evidence type="ECO:0000313" key="1">
    <source>
        <dbReference type="EMBL" id="RKG41000.1"/>
    </source>
</evidence>
<proteinExistence type="predicted"/>
<dbReference type="Proteomes" id="UP000280405">
    <property type="component" value="Unassembled WGS sequence"/>
</dbReference>